<organism evidence="1 2">
    <name type="scientific">Meloidogyne hapla</name>
    <name type="common">Root-knot nematode worm</name>
    <dbReference type="NCBI Taxonomy" id="6305"/>
    <lineage>
        <taxon>Eukaryota</taxon>
        <taxon>Metazoa</taxon>
        <taxon>Ecdysozoa</taxon>
        <taxon>Nematoda</taxon>
        <taxon>Chromadorea</taxon>
        <taxon>Rhabditida</taxon>
        <taxon>Tylenchina</taxon>
        <taxon>Tylenchomorpha</taxon>
        <taxon>Tylenchoidea</taxon>
        <taxon>Meloidogynidae</taxon>
        <taxon>Meloidogyninae</taxon>
        <taxon>Meloidogyne</taxon>
    </lineage>
</organism>
<keyword evidence="1" id="KW-1185">Reference proteome</keyword>
<proteinExistence type="predicted"/>
<protein>
    <submittedName>
        <fullName evidence="2">Uncharacterized protein</fullName>
    </submittedName>
</protein>
<dbReference type="Proteomes" id="UP000095281">
    <property type="component" value="Unplaced"/>
</dbReference>
<dbReference type="AlphaFoldDB" id="A0A1I8B2J5"/>
<evidence type="ECO:0000313" key="1">
    <source>
        <dbReference type="Proteomes" id="UP000095281"/>
    </source>
</evidence>
<accession>A0A1I8B2J5</accession>
<dbReference type="WBParaSite" id="MhA1_Contig1261.frz3.gene4">
    <property type="protein sequence ID" value="MhA1_Contig1261.frz3.gene4"/>
    <property type="gene ID" value="MhA1_Contig1261.frz3.gene4"/>
</dbReference>
<name>A0A1I8B2J5_MELHA</name>
<sequence length="183" mass="20869">MSFPKSDDLLSLTTSDLTKLIPGTQHSFQTLINELINSINTKNNLNGLKLLKNKKIKKIKAIPIDGQGLMSHTFKICILLENEDNEFNLILKVTTTQKLERFRPGEIKALQKNNKNNFDKVLPHFLKDKELSQILPKLYAIRRSPDKIQIEKGFVLIEDMSNKGISPNIYEGLNNEQANLNLN</sequence>
<evidence type="ECO:0000313" key="2">
    <source>
        <dbReference type="WBParaSite" id="MhA1_Contig1261.frz3.gene4"/>
    </source>
</evidence>
<reference evidence="2" key="1">
    <citation type="submission" date="2016-11" db="UniProtKB">
        <authorList>
            <consortium name="WormBaseParasite"/>
        </authorList>
    </citation>
    <scope>IDENTIFICATION</scope>
</reference>